<keyword evidence="3" id="KW-0067">ATP-binding</keyword>
<feature type="domain" description="ABC transporter" evidence="5">
    <location>
        <begin position="1"/>
        <end position="236"/>
    </location>
</feature>
<name>A0A381P1V1_9ZZZZ</name>
<dbReference type="GO" id="GO:0005524">
    <property type="term" value="F:ATP binding"/>
    <property type="evidence" value="ECO:0007669"/>
    <property type="project" value="UniProtKB-KW"/>
</dbReference>
<evidence type="ECO:0000256" key="3">
    <source>
        <dbReference type="ARBA" id="ARBA00022840"/>
    </source>
</evidence>
<accession>A0A381P1V1</accession>
<dbReference type="FunFam" id="3.40.50.300:FF:000134">
    <property type="entry name" value="Iron-enterobactin ABC transporter ATP-binding protein"/>
    <property type="match status" value="1"/>
</dbReference>
<proteinExistence type="predicted"/>
<dbReference type="EMBL" id="UINC01000690">
    <property type="protein sequence ID" value="SUZ59653.1"/>
    <property type="molecule type" value="Genomic_DNA"/>
</dbReference>
<dbReference type="PANTHER" id="PTHR42794:SF1">
    <property type="entry name" value="HEMIN IMPORT ATP-BINDING PROTEIN HMUV"/>
    <property type="match status" value="1"/>
</dbReference>
<dbReference type="PANTHER" id="PTHR42794">
    <property type="entry name" value="HEMIN IMPORT ATP-BINDING PROTEIN HMUV"/>
    <property type="match status" value="1"/>
</dbReference>
<dbReference type="InterPro" id="IPR003593">
    <property type="entry name" value="AAA+_ATPase"/>
</dbReference>
<protein>
    <recommendedName>
        <fullName evidence="5">ABC transporter domain-containing protein</fullName>
    </recommendedName>
</protein>
<dbReference type="AlphaFoldDB" id="A0A381P1V1"/>
<evidence type="ECO:0000313" key="6">
    <source>
        <dbReference type="EMBL" id="SUZ59653.1"/>
    </source>
</evidence>
<evidence type="ECO:0000256" key="2">
    <source>
        <dbReference type="ARBA" id="ARBA00022741"/>
    </source>
</evidence>
<dbReference type="InterPro" id="IPR017871">
    <property type="entry name" value="ABC_transporter-like_CS"/>
</dbReference>
<dbReference type="GO" id="GO:0016887">
    <property type="term" value="F:ATP hydrolysis activity"/>
    <property type="evidence" value="ECO:0007669"/>
    <property type="project" value="InterPro"/>
</dbReference>
<reference evidence="6" key="1">
    <citation type="submission" date="2018-05" db="EMBL/GenBank/DDBJ databases">
        <authorList>
            <person name="Lanie J.A."/>
            <person name="Ng W.-L."/>
            <person name="Kazmierczak K.M."/>
            <person name="Andrzejewski T.M."/>
            <person name="Davidsen T.M."/>
            <person name="Wayne K.J."/>
            <person name="Tettelin H."/>
            <person name="Glass J.I."/>
            <person name="Rusch D."/>
            <person name="Podicherti R."/>
            <person name="Tsui H.-C.T."/>
            <person name="Winkler M.E."/>
        </authorList>
    </citation>
    <scope>NUCLEOTIDE SEQUENCE</scope>
</reference>
<dbReference type="InterPro" id="IPR027417">
    <property type="entry name" value="P-loop_NTPase"/>
</dbReference>
<evidence type="ECO:0000256" key="4">
    <source>
        <dbReference type="ARBA" id="ARBA00022967"/>
    </source>
</evidence>
<dbReference type="Gene3D" id="3.40.50.300">
    <property type="entry name" value="P-loop containing nucleotide triphosphate hydrolases"/>
    <property type="match status" value="1"/>
</dbReference>
<keyword evidence="2" id="KW-0547">Nucleotide-binding</keyword>
<evidence type="ECO:0000256" key="1">
    <source>
        <dbReference type="ARBA" id="ARBA00022448"/>
    </source>
</evidence>
<dbReference type="InterPro" id="IPR003439">
    <property type="entry name" value="ABC_transporter-like_ATP-bd"/>
</dbReference>
<dbReference type="SUPFAM" id="SSF52540">
    <property type="entry name" value="P-loop containing nucleoside triphosphate hydrolases"/>
    <property type="match status" value="1"/>
</dbReference>
<feature type="non-terminal residue" evidence="6">
    <location>
        <position position="1"/>
    </location>
</feature>
<sequence>VAWSGVSVDLGGRTVVDCVDLEVAAGSWTTVVGPNGAGKTTLLRVLAGTVAHSGTVRVGPAKTSEPSGRNRARLLAVVPQHPVIPPGMQVFDYALLGRSPHQGLRFSASATDRRATAAVLNRLDLTPFSDRAVDSLSGGERQRVVVARALVQETPVLVLDEPTSFLDLGHQLEVLELVAELRSERDLTVVGSLHDLSVVGQFADRIAVLDAGRLVADGRPAEILTPELIARHWGVDARTEVDDEGAVTVTVHRRRPG</sequence>
<dbReference type="CDD" id="cd03214">
    <property type="entry name" value="ABC_Iron-Siderophores_B12_Hemin"/>
    <property type="match status" value="1"/>
</dbReference>
<gene>
    <name evidence="6" type="ORF">METZ01_LOCUS12507</name>
</gene>
<organism evidence="6">
    <name type="scientific">marine metagenome</name>
    <dbReference type="NCBI Taxonomy" id="408172"/>
    <lineage>
        <taxon>unclassified sequences</taxon>
        <taxon>metagenomes</taxon>
        <taxon>ecological metagenomes</taxon>
    </lineage>
</organism>
<evidence type="ECO:0000259" key="5">
    <source>
        <dbReference type="PROSITE" id="PS50893"/>
    </source>
</evidence>
<keyword evidence="1" id="KW-0813">Transport</keyword>
<dbReference type="PROSITE" id="PS00211">
    <property type="entry name" value="ABC_TRANSPORTER_1"/>
    <property type="match status" value="1"/>
</dbReference>
<dbReference type="PROSITE" id="PS50893">
    <property type="entry name" value="ABC_TRANSPORTER_2"/>
    <property type="match status" value="1"/>
</dbReference>
<dbReference type="Pfam" id="PF00005">
    <property type="entry name" value="ABC_tran"/>
    <property type="match status" value="1"/>
</dbReference>
<keyword evidence="4" id="KW-1278">Translocase</keyword>
<dbReference type="SMART" id="SM00382">
    <property type="entry name" value="AAA"/>
    <property type="match status" value="1"/>
</dbReference>